<dbReference type="InterPro" id="IPR013595">
    <property type="entry name" value="Pept_S33_TAP-like_C"/>
</dbReference>
<dbReference type="SUPFAM" id="SSF53474">
    <property type="entry name" value="alpha/beta-Hydrolases"/>
    <property type="match status" value="1"/>
</dbReference>
<feature type="signal peptide" evidence="4">
    <location>
        <begin position="1"/>
        <end position="20"/>
    </location>
</feature>
<evidence type="ECO:0000256" key="1">
    <source>
        <dbReference type="ARBA" id="ARBA00010088"/>
    </source>
</evidence>
<dbReference type="Proteomes" id="UP000198280">
    <property type="component" value="Unassembled WGS sequence"/>
</dbReference>
<dbReference type="RefSeq" id="WP_245938762.1">
    <property type="nucleotide sequence ID" value="NZ_FZOF01000004.1"/>
</dbReference>
<dbReference type="GO" id="GO:0016787">
    <property type="term" value="F:hydrolase activity"/>
    <property type="evidence" value="ECO:0007669"/>
    <property type="project" value="UniProtKB-KW"/>
</dbReference>
<dbReference type="PANTHER" id="PTHR43248:SF29">
    <property type="entry name" value="TRIPEPTIDYL AMINOPEPTIDASE"/>
    <property type="match status" value="1"/>
</dbReference>
<feature type="domain" description="Peptidase S33 tripeptidyl aminopeptidase-like C-terminal" evidence="5">
    <location>
        <begin position="401"/>
        <end position="503"/>
    </location>
</feature>
<sequence length="504" mass="52818">MVAAVGACALLATACAWLHAGKPPAATRLAALGAARSVDVRPEPARHYTQRPVWQPCEDEPSYQCTTLAAPLDYAHPESGDITLAVTRLRSTGTASERIGSLLYNPGGPGDSAIDGLRGIAEDFSPAMRAAYDLVAVDPRGVGASTPLDCGSAAPAPATGSRPFAGGKPDFEALDEARAETADACLRHSGRLLPHVGTPDAARDLDLVRALVGDERLHYLGFSYGTYLGATYAELFPSRVGRMVLDGGVDPTIDGYRRFLDPAHGYQVAWEAFAADCARRPGCPVGRSPAEAGRVLDALVARLDRSPRREGKDVAVTGADLLRIVLAALKRPAWDELRLALGEMVAPAGDTAALQRLSAAEEEAVADVGFTAVSCLSAALGPVFTPAQAEALLPAFRRASPQFGAYYSALLTTCAHWPVGPARPAQAFSAPPTAPILVVGTLRDPATPYAWSQALTRLFPSARLVTWDGDGHTAYLQPGSACVDAAVDRYLLSGRLPPAGTVCH</sequence>
<name>A0A239D485_9ACTN</name>
<keyword evidence="3 6" id="KW-0378">Hydrolase</keyword>
<dbReference type="Pfam" id="PF08386">
    <property type="entry name" value="Abhydrolase_4"/>
    <property type="match status" value="1"/>
</dbReference>
<dbReference type="PANTHER" id="PTHR43248">
    <property type="entry name" value="2-SUCCINYL-6-HYDROXY-2,4-CYCLOHEXADIENE-1-CARBOXYLATE SYNTHASE"/>
    <property type="match status" value="1"/>
</dbReference>
<evidence type="ECO:0000313" key="6">
    <source>
        <dbReference type="EMBL" id="SNS26671.1"/>
    </source>
</evidence>
<dbReference type="EMBL" id="FZOF01000004">
    <property type="protein sequence ID" value="SNS26671.1"/>
    <property type="molecule type" value="Genomic_DNA"/>
</dbReference>
<accession>A0A239D485</accession>
<evidence type="ECO:0000256" key="2">
    <source>
        <dbReference type="ARBA" id="ARBA00022729"/>
    </source>
</evidence>
<gene>
    <name evidence="6" type="ORF">SAMN05216252_104358</name>
</gene>
<dbReference type="InterPro" id="IPR029058">
    <property type="entry name" value="AB_hydrolase_fold"/>
</dbReference>
<reference evidence="6 7" key="1">
    <citation type="submission" date="2017-06" db="EMBL/GenBank/DDBJ databases">
        <authorList>
            <person name="Kim H.J."/>
            <person name="Triplett B.A."/>
        </authorList>
    </citation>
    <scope>NUCLEOTIDE SEQUENCE [LARGE SCALE GENOMIC DNA]</scope>
    <source>
        <strain evidence="6 7">CGMCC 4.1858</strain>
    </source>
</reference>
<dbReference type="AlphaFoldDB" id="A0A239D485"/>
<dbReference type="InterPro" id="IPR051601">
    <property type="entry name" value="Serine_prot/Carboxylest_S33"/>
</dbReference>
<comment type="similarity">
    <text evidence="1">Belongs to the peptidase S33 family.</text>
</comment>
<feature type="chain" id="PRO_5038817704" evidence="4">
    <location>
        <begin position="21"/>
        <end position="504"/>
    </location>
</feature>
<proteinExistence type="inferred from homology"/>
<organism evidence="6 7">
    <name type="scientific">Actinacidiphila glaucinigra</name>
    <dbReference type="NCBI Taxonomy" id="235986"/>
    <lineage>
        <taxon>Bacteria</taxon>
        <taxon>Bacillati</taxon>
        <taxon>Actinomycetota</taxon>
        <taxon>Actinomycetes</taxon>
        <taxon>Kitasatosporales</taxon>
        <taxon>Streptomycetaceae</taxon>
        <taxon>Actinacidiphila</taxon>
    </lineage>
</organism>
<evidence type="ECO:0000313" key="7">
    <source>
        <dbReference type="Proteomes" id="UP000198280"/>
    </source>
</evidence>
<keyword evidence="7" id="KW-1185">Reference proteome</keyword>
<protein>
    <submittedName>
        <fullName evidence="6">Alpha/beta hydrolase fold</fullName>
    </submittedName>
</protein>
<dbReference type="Gene3D" id="3.40.50.1820">
    <property type="entry name" value="alpha/beta hydrolase"/>
    <property type="match status" value="1"/>
</dbReference>
<evidence type="ECO:0000256" key="4">
    <source>
        <dbReference type="SAM" id="SignalP"/>
    </source>
</evidence>
<evidence type="ECO:0000259" key="5">
    <source>
        <dbReference type="Pfam" id="PF08386"/>
    </source>
</evidence>
<keyword evidence="2 4" id="KW-0732">Signal</keyword>
<evidence type="ECO:0000256" key="3">
    <source>
        <dbReference type="ARBA" id="ARBA00022801"/>
    </source>
</evidence>